<dbReference type="InterPro" id="IPR036390">
    <property type="entry name" value="WH_DNA-bd_sf"/>
</dbReference>
<proteinExistence type="predicted"/>
<dbReference type="Pfam" id="PF12802">
    <property type="entry name" value="MarR_2"/>
    <property type="match status" value="1"/>
</dbReference>
<keyword evidence="3" id="KW-1185">Reference proteome</keyword>
<dbReference type="RefSeq" id="WP_154547295.1">
    <property type="nucleotide sequence ID" value="NZ_VUMX01000004.1"/>
</dbReference>
<reference evidence="2 3" key="1">
    <citation type="submission" date="2019-08" db="EMBL/GenBank/DDBJ databases">
        <title>In-depth cultivation of the pig gut microbiome towards novel bacterial diversity and tailored functional studies.</title>
        <authorList>
            <person name="Wylensek D."/>
            <person name="Hitch T.C.A."/>
            <person name="Clavel T."/>
        </authorList>
    </citation>
    <scope>NUCLEOTIDE SEQUENCE [LARGE SCALE GENOMIC DNA]</scope>
    <source>
        <strain evidence="2 3">Bifido-178-WT-2B</strain>
    </source>
</reference>
<accession>A0A6A8MDH0</accession>
<gene>
    <name evidence="2" type="ORF">FYJ62_02165</name>
</gene>
<evidence type="ECO:0000313" key="2">
    <source>
        <dbReference type="EMBL" id="MST86480.1"/>
    </source>
</evidence>
<dbReference type="EMBL" id="VUMX01000004">
    <property type="protein sequence ID" value="MST86480.1"/>
    <property type="molecule type" value="Genomic_DNA"/>
</dbReference>
<feature type="domain" description="HTH marR-type" evidence="1">
    <location>
        <begin position="1"/>
        <end position="138"/>
    </location>
</feature>
<protein>
    <submittedName>
        <fullName evidence="2">MarR family transcriptional regulator</fullName>
    </submittedName>
</protein>
<evidence type="ECO:0000313" key="3">
    <source>
        <dbReference type="Proteomes" id="UP000438120"/>
    </source>
</evidence>
<dbReference type="PROSITE" id="PS50995">
    <property type="entry name" value="HTH_MARR_2"/>
    <property type="match status" value="1"/>
</dbReference>
<dbReference type="Proteomes" id="UP000438120">
    <property type="component" value="Unassembled WGS sequence"/>
</dbReference>
<sequence length="154" mass="17689">MDLERNQRICEAAALVSVRANHAYSQYDKLVGLTQYESIILYELFTHPRLSQKELVYRSGIPKQSISKGIHILREQGYLEVIPDDQDKRVKYCALTKEGKAYAQKKEAPLLALEMRVIDKLGPDRAELACQILNEWTDLLSAEIANLKEEKQKQ</sequence>
<dbReference type="SMART" id="SM00347">
    <property type="entry name" value="HTH_MARR"/>
    <property type="match status" value="1"/>
</dbReference>
<dbReference type="OrthoDB" id="2328690at2"/>
<dbReference type="AlphaFoldDB" id="A0A6A8MDH0"/>
<dbReference type="InterPro" id="IPR036388">
    <property type="entry name" value="WH-like_DNA-bd_sf"/>
</dbReference>
<name>A0A6A8MDH0_9LACO</name>
<dbReference type="Gene3D" id="1.10.10.10">
    <property type="entry name" value="Winged helix-like DNA-binding domain superfamily/Winged helix DNA-binding domain"/>
    <property type="match status" value="1"/>
</dbReference>
<dbReference type="SUPFAM" id="SSF46785">
    <property type="entry name" value="Winged helix' DNA-binding domain"/>
    <property type="match status" value="1"/>
</dbReference>
<organism evidence="2 3">
    <name type="scientific">Lactobacillus porci</name>
    <dbReference type="NCBI Taxonomy" id="2012477"/>
    <lineage>
        <taxon>Bacteria</taxon>
        <taxon>Bacillati</taxon>
        <taxon>Bacillota</taxon>
        <taxon>Bacilli</taxon>
        <taxon>Lactobacillales</taxon>
        <taxon>Lactobacillaceae</taxon>
        <taxon>Lactobacillus</taxon>
    </lineage>
</organism>
<comment type="caution">
    <text evidence="2">The sequence shown here is derived from an EMBL/GenBank/DDBJ whole genome shotgun (WGS) entry which is preliminary data.</text>
</comment>
<dbReference type="InterPro" id="IPR000835">
    <property type="entry name" value="HTH_MarR-typ"/>
</dbReference>
<dbReference type="GO" id="GO:0003700">
    <property type="term" value="F:DNA-binding transcription factor activity"/>
    <property type="evidence" value="ECO:0007669"/>
    <property type="project" value="InterPro"/>
</dbReference>
<evidence type="ECO:0000259" key="1">
    <source>
        <dbReference type="PROSITE" id="PS50995"/>
    </source>
</evidence>